<dbReference type="OrthoDB" id="3546385at2759"/>
<protein>
    <recommendedName>
        <fullName evidence="1">2EXR domain-containing protein</fullName>
    </recommendedName>
</protein>
<dbReference type="EMBL" id="VIFY01000148">
    <property type="protein sequence ID" value="TQB69524.1"/>
    <property type="molecule type" value="Genomic_DNA"/>
</dbReference>
<name>A0A507QR25_MONPU</name>
<sequence length="285" mass="34245">MAATEFPFFSSLPAELRNQIWRDALPDKIRRPLYFYKKGCWCPRYITATDPKYSYLHNAEHDDYNDDYNWYFLFYHEKLDCVNLGLPLFFVNREAHAIALQWIHEQGLKIRFYKDDQESFLVVRPFDPLTDTLYVPFHKWDEINFEPFDRMEEPDIFGRSLSCDNPEFTRLALPEALFQKYPDSLHGMFHWYANVEKLYVIFNAPPDLLPEDGSGMQRRWELEGTEQVAFVWNNSLQKFEWRGREYIRDDAMQMLIEWACRNLGEELIHESVQSFEILTAFAVRR</sequence>
<comment type="caution">
    <text evidence="2">The sequence shown here is derived from an EMBL/GenBank/DDBJ whole genome shotgun (WGS) entry which is preliminary data.</text>
</comment>
<proteinExistence type="predicted"/>
<evidence type="ECO:0000313" key="3">
    <source>
        <dbReference type="Proteomes" id="UP000319663"/>
    </source>
</evidence>
<organism evidence="2 3">
    <name type="scientific">Monascus purpureus</name>
    <name type="common">Red mold</name>
    <name type="synonym">Monascus anka</name>
    <dbReference type="NCBI Taxonomy" id="5098"/>
    <lineage>
        <taxon>Eukaryota</taxon>
        <taxon>Fungi</taxon>
        <taxon>Dikarya</taxon>
        <taxon>Ascomycota</taxon>
        <taxon>Pezizomycotina</taxon>
        <taxon>Eurotiomycetes</taxon>
        <taxon>Eurotiomycetidae</taxon>
        <taxon>Eurotiales</taxon>
        <taxon>Aspergillaceae</taxon>
        <taxon>Monascus</taxon>
    </lineage>
</organism>
<dbReference type="STRING" id="5098.A0A507QR25"/>
<gene>
    <name evidence="2" type="ORF">MPDQ_001699</name>
</gene>
<reference evidence="2 3" key="1">
    <citation type="submission" date="2019-06" db="EMBL/GenBank/DDBJ databases">
        <title>Wine fermentation using esterase from Monascus purpureus.</title>
        <authorList>
            <person name="Geng C."/>
            <person name="Zhang Y."/>
        </authorList>
    </citation>
    <scope>NUCLEOTIDE SEQUENCE [LARGE SCALE GENOMIC DNA]</scope>
    <source>
        <strain evidence="2">HQ1</strain>
    </source>
</reference>
<evidence type="ECO:0000259" key="1">
    <source>
        <dbReference type="Pfam" id="PF20150"/>
    </source>
</evidence>
<dbReference type="InterPro" id="IPR045518">
    <property type="entry name" value="2EXR"/>
</dbReference>
<dbReference type="Pfam" id="PF20150">
    <property type="entry name" value="2EXR"/>
    <property type="match status" value="1"/>
</dbReference>
<feature type="domain" description="2EXR" evidence="1">
    <location>
        <begin position="6"/>
        <end position="106"/>
    </location>
</feature>
<evidence type="ECO:0000313" key="2">
    <source>
        <dbReference type="EMBL" id="TQB69524.1"/>
    </source>
</evidence>
<dbReference type="AlphaFoldDB" id="A0A507QR25"/>
<dbReference type="Proteomes" id="UP000319663">
    <property type="component" value="Unassembled WGS sequence"/>
</dbReference>
<keyword evidence="3" id="KW-1185">Reference proteome</keyword>
<accession>A0A507QR25</accession>